<comment type="subcellular location">
    <subcellularLocation>
        <location evidence="4">Cytoplasm</location>
    </subcellularLocation>
</comment>
<evidence type="ECO:0000256" key="1">
    <source>
        <dbReference type="ARBA" id="ARBA00022490"/>
    </source>
</evidence>
<accession>A0A7S2KH14</accession>
<evidence type="ECO:0000256" key="2">
    <source>
        <dbReference type="ARBA" id="ARBA00022679"/>
    </source>
</evidence>
<reference evidence="5" key="1">
    <citation type="submission" date="2021-01" db="EMBL/GenBank/DDBJ databases">
        <authorList>
            <person name="Corre E."/>
            <person name="Pelletier E."/>
            <person name="Niang G."/>
            <person name="Scheremetjew M."/>
            <person name="Finn R."/>
            <person name="Kale V."/>
            <person name="Holt S."/>
            <person name="Cochrane G."/>
            <person name="Meng A."/>
            <person name="Brown T."/>
            <person name="Cohen L."/>
        </authorList>
    </citation>
    <scope>NUCLEOTIDE SEQUENCE</scope>
    <source>
        <strain evidence="5">B650</strain>
    </source>
</reference>
<dbReference type="GO" id="GO:1990140">
    <property type="term" value="C:molybdopterin synthase complex"/>
    <property type="evidence" value="ECO:0007669"/>
    <property type="project" value="UniProtKB-UniRule"/>
</dbReference>
<feature type="binding site" evidence="4">
    <location>
        <position position="142"/>
    </location>
    <ligand>
        <name>substrate</name>
    </ligand>
</feature>
<evidence type="ECO:0000256" key="4">
    <source>
        <dbReference type="HAMAP-Rule" id="MF_03052"/>
    </source>
</evidence>
<dbReference type="HAMAP" id="MF_03052">
    <property type="entry name" value="MOC2B"/>
    <property type="match status" value="1"/>
</dbReference>
<protein>
    <recommendedName>
        <fullName evidence="4">Molybdopterin synthase catalytic subunit</fullName>
        <ecNumber evidence="4">2.8.1.12</ecNumber>
    </recommendedName>
    <alternativeName>
        <fullName evidence="4">Molybdenum cofactor synthesis protein 2 large subunit</fullName>
    </alternativeName>
    <alternativeName>
        <fullName evidence="4">Molybdenum cofactor synthesis protein 2B</fullName>
        <shortName evidence="4">MOCS2B</shortName>
    </alternativeName>
</protein>
<dbReference type="AlphaFoldDB" id="A0A7S2KH14"/>
<dbReference type="PANTHER" id="PTHR23404">
    <property type="entry name" value="MOLYBDOPTERIN SYNTHASE RELATED"/>
    <property type="match status" value="1"/>
</dbReference>
<comment type="subunit">
    <text evidence="4">Heterotetramer; composed of 2 small (MOCS2A) and 2 large (MOCS2B) subunits.</text>
</comment>
<feature type="binding site" evidence="4">
    <location>
        <begin position="149"/>
        <end position="151"/>
    </location>
    <ligand>
        <name>substrate</name>
    </ligand>
</feature>
<dbReference type="UniPathway" id="UPA00344"/>
<feature type="binding site" evidence="4">
    <location>
        <begin position="126"/>
        <end position="127"/>
    </location>
    <ligand>
        <name>substrate</name>
    </ligand>
</feature>
<comment type="function">
    <text evidence="4">Catalytic subunit of the molybdopterin synthase complex, a complex that catalyzes the conversion of precursor Z into molybdopterin. Acts by mediating the incorporation of 2 sulfur atoms from thiocarboxylated MOCS2A into precursor Z to generate a dithiolene group.</text>
</comment>
<evidence type="ECO:0000313" key="5">
    <source>
        <dbReference type="EMBL" id="CAD9575299.1"/>
    </source>
</evidence>
<dbReference type="GO" id="GO:0006777">
    <property type="term" value="P:Mo-molybdopterin cofactor biosynthetic process"/>
    <property type="evidence" value="ECO:0007669"/>
    <property type="project" value="UniProtKB-UniRule"/>
</dbReference>
<keyword evidence="1 4" id="KW-0963">Cytoplasm</keyword>
<dbReference type="CDD" id="cd00756">
    <property type="entry name" value="MoaE"/>
    <property type="match status" value="1"/>
</dbReference>
<dbReference type="EMBL" id="HBGY01013620">
    <property type="protein sequence ID" value="CAD9575299.1"/>
    <property type="molecule type" value="Transcribed_RNA"/>
</dbReference>
<dbReference type="SUPFAM" id="SSF54690">
    <property type="entry name" value="Molybdopterin synthase subunit MoaE"/>
    <property type="match status" value="1"/>
</dbReference>
<gene>
    <name evidence="5" type="ORF">LDAN0321_LOCUS8788</name>
</gene>
<keyword evidence="3 4" id="KW-0501">Molybdenum cofactor biosynthesis</keyword>
<dbReference type="GO" id="GO:0030366">
    <property type="term" value="F:molybdopterin synthase activity"/>
    <property type="evidence" value="ECO:0007669"/>
    <property type="project" value="UniProtKB-UniRule"/>
</dbReference>
<dbReference type="InterPro" id="IPR036563">
    <property type="entry name" value="MoaE_sf"/>
</dbReference>
<evidence type="ECO:0000256" key="3">
    <source>
        <dbReference type="ARBA" id="ARBA00023150"/>
    </source>
</evidence>
<organism evidence="5">
    <name type="scientific">Leptocylindrus danicus</name>
    <dbReference type="NCBI Taxonomy" id="163516"/>
    <lineage>
        <taxon>Eukaryota</taxon>
        <taxon>Sar</taxon>
        <taxon>Stramenopiles</taxon>
        <taxon>Ochrophyta</taxon>
        <taxon>Bacillariophyta</taxon>
        <taxon>Coscinodiscophyceae</taxon>
        <taxon>Chaetocerotophycidae</taxon>
        <taxon>Leptocylindrales</taxon>
        <taxon>Leptocylindraceae</taxon>
        <taxon>Leptocylindrus</taxon>
    </lineage>
</organism>
<dbReference type="InterPro" id="IPR028888">
    <property type="entry name" value="MOCS2B_euk"/>
</dbReference>
<comment type="pathway">
    <text evidence="4">Cofactor biosynthesis; molybdopterin biosynthesis.</text>
</comment>
<proteinExistence type="inferred from homology"/>
<dbReference type="Gene3D" id="3.90.1170.40">
    <property type="entry name" value="Molybdopterin biosynthesis MoaE subunit"/>
    <property type="match status" value="1"/>
</dbReference>
<dbReference type="FunFam" id="3.90.1170.40:FF:000002">
    <property type="entry name" value="Molybdopterin synthase catalytic subunit"/>
    <property type="match status" value="1"/>
</dbReference>
<name>A0A7S2KH14_9STRA</name>
<dbReference type="InterPro" id="IPR003448">
    <property type="entry name" value="Mopterin_biosynth_MoaE"/>
</dbReference>
<comment type="similarity">
    <text evidence="4">Belongs to the MoaE family. MOCS2B subfamily.</text>
</comment>
<comment type="catalytic activity">
    <reaction evidence="4">
        <text>2 [molybdopterin-synthase sulfur-carrier protein]-C-terminal-Gly-aminoethanethioate + cyclic pyranopterin phosphate + H2O = molybdopterin + 2 [molybdopterin-synthase sulfur-carrier protein]-C-terminal Gly-Gly + 2 H(+)</text>
        <dbReference type="Rhea" id="RHEA:26333"/>
        <dbReference type="Rhea" id="RHEA-COMP:12202"/>
        <dbReference type="Rhea" id="RHEA-COMP:19907"/>
        <dbReference type="ChEBI" id="CHEBI:15377"/>
        <dbReference type="ChEBI" id="CHEBI:15378"/>
        <dbReference type="ChEBI" id="CHEBI:58698"/>
        <dbReference type="ChEBI" id="CHEBI:59648"/>
        <dbReference type="ChEBI" id="CHEBI:90778"/>
        <dbReference type="ChEBI" id="CHEBI:232372"/>
        <dbReference type="EC" id="2.8.1.12"/>
    </reaction>
</comment>
<keyword evidence="2 4" id="KW-0808">Transferase</keyword>
<dbReference type="Pfam" id="PF02391">
    <property type="entry name" value="MoaE"/>
    <property type="match status" value="1"/>
</dbReference>
<dbReference type="EC" id="2.8.1.12" evidence="4"/>
<sequence length="185" mass="20559">MSTTTDTATAPSTADTKDSFSETTLSKFLIKVSEDMPTLDECYKFCNDPSCGAISTFIGTTRDNFNNKEVIRLSYEGYVPMAEKELRKLCEKACSLYDLSRVAMVHKLGDCPVGEASVVIVCSSPHRRDSLDAVSFLIDALKATVPIWKREVYAGDEGSVWKENVEWREGKAMRVMVKEDTTSLS</sequence>